<keyword evidence="1" id="KW-1133">Transmembrane helix</keyword>
<proteinExistence type="predicted"/>
<dbReference type="Proteomes" id="UP001141552">
    <property type="component" value="Unassembled WGS sequence"/>
</dbReference>
<dbReference type="EMBL" id="JAKUCV010002932">
    <property type="protein sequence ID" value="KAJ4840845.1"/>
    <property type="molecule type" value="Genomic_DNA"/>
</dbReference>
<keyword evidence="1" id="KW-0812">Transmembrane</keyword>
<gene>
    <name evidence="2" type="ORF">Tsubulata_018737</name>
</gene>
<keyword evidence="1" id="KW-0472">Membrane</keyword>
<reference evidence="2" key="2">
    <citation type="journal article" date="2023" name="Plants (Basel)">
        <title>Annotation of the Turnera subulata (Passifloraceae) Draft Genome Reveals the S-Locus Evolved after the Divergence of Turneroideae from Passifloroideae in a Stepwise Manner.</title>
        <authorList>
            <person name="Henning P.M."/>
            <person name="Roalson E.H."/>
            <person name="Mir W."/>
            <person name="McCubbin A.G."/>
            <person name="Shore J.S."/>
        </authorList>
    </citation>
    <scope>NUCLEOTIDE SEQUENCE</scope>
    <source>
        <strain evidence="2">F60SS</strain>
    </source>
</reference>
<evidence type="ECO:0000313" key="2">
    <source>
        <dbReference type="EMBL" id="KAJ4840845.1"/>
    </source>
</evidence>
<organism evidence="2 3">
    <name type="scientific">Turnera subulata</name>
    <dbReference type="NCBI Taxonomy" id="218843"/>
    <lineage>
        <taxon>Eukaryota</taxon>
        <taxon>Viridiplantae</taxon>
        <taxon>Streptophyta</taxon>
        <taxon>Embryophyta</taxon>
        <taxon>Tracheophyta</taxon>
        <taxon>Spermatophyta</taxon>
        <taxon>Magnoliopsida</taxon>
        <taxon>eudicotyledons</taxon>
        <taxon>Gunneridae</taxon>
        <taxon>Pentapetalae</taxon>
        <taxon>rosids</taxon>
        <taxon>fabids</taxon>
        <taxon>Malpighiales</taxon>
        <taxon>Passifloraceae</taxon>
        <taxon>Turnera</taxon>
    </lineage>
</organism>
<name>A0A9Q0G222_9ROSI</name>
<keyword evidence="3" id="KW-1185">Reference proteome</keyword>
<feature type="transmembrane region" description="Helical" evidence="1">
    <location>
        <begin position="184"/>
        <end position="206"/>
    </location>
</feature>
<protein>
    <submittedName>
        <fullName evidence="2">Uncharacterized protein</fullName>
    </submittedName>
</protein>
<accession>A0A9Q0G222</accession>
<evidence type="ECO:0000256" key="1">
    <source>
        <dbReference type="SAM" id="Phobius"/>
    </source>
</evidence>
<dbReference type="AlphaFoldDB" id="A0A9Q0G222"/>
<evidence type="ECO:0000313" key="3">
    <source>
        <dbReference type="Proteomes" id="UP001141552"/>
    </source>
</evidence>
<sequence length="462" mass="53123">MAPAMLGIRCRGFKGWSLSGWSSLHLYQVGRRPSHMNDNPTWDKDAHLTKPSVFNYKACFDDDDDDDDDSSSEEDEAEGSPVRKYLNPYYGDLGEEAIKEIEKYIFSVYKRLNSFPYEIKLGVPQPVRERFHKNYACVVGCPLPFHQDLILHDSWKGNLEERDKLSASWAIDDYNKRMDQDMSYLFGIWAYIDTVAHAFFISFMALNNRTVPFRHLPACLLKIIKGIPLNFQRCHSVKIRKKDWPTHFDLYITFVATAIDGTFYCDTKVGRRNQRFEVLFFTKIRGWCCYGLLTWPLFFIADKPYVDLNNQKSLSLITKCAIAAVELYKKKMGVYMGPPKVMMAYHSLSLGPNAYHIRFKSLNSSGHVSICSTTVIYDVDDVGAEEDKRFVLCKKPKEKRHNYMVESFIICPGAWQDSDLQTKQTGDAEFQDKTAETVKEISLEFPKPAAMDVEDESPADSS</sequence>
<comment type="caution">
    <text evidence="2">The sequence shown here is derived from an EMBL/GenBank/DDBJ whole genome shotgun (WGS) entry which is preliminary data.</text>
</comment>
<reference evidence="2" key="1">
    <citation type="submission" date="2022-02" db="EMBL/GenBank/DDBJ databases">
        <authorList>
            <person name="Henning P.M."/>
            <person name="McCubbin A.G."/>
            <person name="Shore J.S."/>
        </authorList>
    </citation>
    <scope>NUCLEOTIDE SEQUENCE</scope>
    <source>
        <strain evidence="2">F60SS</strain>
        <tissue evidence="2">Leaves</tissue>
    </source>
</reference>